<evidence type="ECO:0000256" key="4">
    <source>
        <dbReference type="ARBA" id="ARBA00022598"/>
    </source>
</evidence>
<protein>
    <recommendedName>
        <fullName evidence="3 11">Aspartyl/glutamyl-tRNA(Asn/Gln) amidotransferase subunit B</fullName>
        <shortName evidence="11">Asp/Glu-ADT subunit B</shortName>
        <ecNumber evidence="11">6.3.5.-</ecNumber>
    </recommendedName>
</protein>
<comment type="catalytic activity">
    <reaction evidence="10 11">
        <text>L-glutamyl-tRNA(Gln) + L-glutamine + ATP + H2O = L-glutaminyl-tRNA(Gln) + L-glutamate + ADP + phosphate + H(+)</text>
        <dbReference type="Rhea" id="RHEA:17521"/>
        <dbReference type="Rhea" id="RHEA-COMP:9681"/>
        <dbReference type="Rhea" id="RHEA-COMP:9684"/>
        <dbReference type="ChEBI" id="CHEBI:15377"/>
        <dbReference type="ChEBI" id="CHEBI:15378"/>
        <dbReference type="ChEBI" id="CHEBI:29985"/>
        <dbReference type="ChEBI" id="CHEBI:30616"/>
        <dbReference type="ChEBI" id="CHEBI:43474"/>
        <dbReference type="ChEBI" id="CHEBI:58359"/>
        <dbReference type="ChEBI" id="CHEBI:78520"/>
        <dbReference type="ChEBI" id="CHEBI:78521"/>
        <dbReference type="ChEBI" id="CHEBI:456216"/>
    </reaction>
</comment>
<dbReference type="Proteomes" id="UP000011863">
    <property type="component" value="Chromosome"/>
</dbReference>
<dbReference type="HAMAP" id="MF_00121">
    <property type="entry name" value="GatB"/>
    <property type="match status" value="1"/>
</dbReference>
<dbReference type="Gene3D" id="1.10.10.410">
    <property type="match status" value="1"/>
</dbReference>
<keyword evidence="6 11" id="KW-0067">ATP-binding</keyword>
<dbReference type="GO" id="GO:0070681">
    <property type="term" value="P:glutaminyl-tRNAGln biosynthesis via transamidation"/>
    <property type="evidence" value="ECO:0007669"/>
    <property type="project" value="TreeGrafter"/>
</dbReference>
<dbReference type="GO" id="GO:0006412">
    <property type="term" value="P:translation"/>
    <property type="evidence" value="ECO:0007669"/>
    <property type="project" value="UniProtKB-UniRule"/>
</dbReference>
<dbReference type="GO" id="GO:0050566">
    <property type="term" value="F:asparaginyl-tRNA synthase (glutamine-hydrolyzing) activity"/>
    <property type="evidence" value="ECO:0007669"/>
    <property type="project" value="RHEA"/>
</dbReference>
<evidence type="ECO:0000313" key="14">
    <source>
        <dbReference type="Proteomes" id="UP000011863"/>
    </source>
</evidence>
<feature type="domain" description="Asn/Gln amidotransferase" evidence="12">
    <location>
        <begin position="353"/>
        <end position="488"/>
    </location>
</feature>
<comment type="similarity">
    <text evidence="1 11">Belongs to the GatB/GatE family. GatB subfamily.</text>
</comment>
<dbReference type="KEGG" id="aym:YM304_33800"/>
<evidence type="ECO:0000256" key="9">
    <source>
        <dbReference type="ARBA" id="ARBA00047380"/>
    </source>
</evidence>
<dbReference type="PANTHER" id="PTHR11659:SF0">
    <property type="entry name" value="GLUTAMYL-TRNA(GLN) AMIDOTRANSFERASE SUBUNIT B, MITOCHONDRIAL"/>
    <property type="match status" value="1"/>
</dbReference>
<dbReference type="InterPro" id="IPR017958">
    <property type="entry name" value="Gln-tRNA_amidoTrfase_suB_CS"/>
</dbReference>
<dbReference type="InterPro" id="IPR023168">
    <property type="entry name" value="GatB_Yqey_C_2"/>
</dbReference>
<dbReference type="AlphaFoldDB" id="A0A6C7E7Q3"/>
<dbReference type="GO" id="GO:0016740">
    <property type="term" value="F:transferase activity"/>
    <property type="evidence" value="ECO:0007669"/>
    <property type="project" value="UniProtKB-KW"/>
</dbReference>
<evidence type="ECO:0000256" key="3">
    <source>
        <dbReference type="ARBA" id="ARBA00016923"/>
    </source>
</evidence>
<evidence type="ECO:0000256" key="6">
    <source>
        <dbReference type="ARBA" id="ARBA00022840"/>
    </source>
</evidence>
<dbReference type="SUPFAM" id="SSF89095">
    <property type="entry name" value="GatB/YqeY motif"/>
    <property type="match status" value="1"/>
</dbReference>
<gene>
    <name evidence="11 13" type="primary">gatB</name>
    <name evidence="13" type="ORF">YM304_33800</name>
</gene>
<dbReference type="GO" id="GO:0005524">
    <property type="term" value="F:ATP binding"/>
    <property type="evidence" value="ECO:0007669"/>
    <property type="project" value="UniProtKB-KW"/>
</dbReference>
<keyword evidence="14" id="KW-1185">Reference proteome</keyword>
<proteinExistence type="inferred from homology"/>
<evidence type="ECO:0000256" key="5">
    <source>
        <dbReference type="ARBA" id="ARBA00022741"/>
    </source>
</evidence>
<organism evidence="13 14">
    <name type="scientific">Ilumatobacter coccineus (strain NBRC 103263 / KCTC 29153 / YM16-304)</name>
    <dbReference type="NCBI Taxonomy" id="1313172"/>
    <lineage>
        <taxon>Bacteria</taxon>
        <taxon>Bacillati</taxon>
        <taxon>Actinomycetota</taxon>
        <taxon>Acidimicrobiia</taxon>
        <taxon>Acidimicrobiales</taxon>
        <taxon>Ilumatobacteraceae</taxon>
        <taxon>Ilumatobacter</taxon>
    </lineage>
</organism>
<evidence type="ECO:0000256" key="2">
    <source>
        <dbReference type="ARBA" id="ARBA00011123"/>
    </source>
</evidence>
<keyword evidence="4 11" id="KW-0436">Ligase</keyword>
<accession>A0A6C7E7Q3</accession>
<evidence type="ECO:0000256" key="11">
    <source>
        <dbReference type="HAMAP-Rule" id="MF_00121"/>
    </source>
</evidence>
<reference evidence="13 14" key="1">
    <citation type="journal article" date="2013" name="Int. J. Syst. Evol. Microbiol.">
        <title>Ilumatobacter nonamiense sp. nov. and Ilumatobacter coccineum sp. nov., isolated from seashore sand.</title>
        <authorList>
            <person name="Matsumoto A."/>
            <person name="Kasai H."/>
            <person name="Matsuo Y."/>
            <person name="Shizuri Y."/>
            <person name="Ichikawa N."/>
            <person name="Fujita N."/>
            <person name="Omura S."/>
            <person name="Takahashi Y."/>
        </authorList>
    </citation>
    <scope>NUCLEOTIDE SEQUENCE [LARGE SCALE GENOMIC DNA]</scope>
    <source>
        <strain evidence="14">NBRC 103263 / KCTC 29153 / YM16-304</strain>
    </source>
</reference>
<evidence type="ECO:0000256" key="10">
    <source>
        <dbReference type="ARBA" id="ARBA00047913"/>
    </source>
</evidence>
<evidence type="ECO:0000313" key="13">
    <source>
        <dbReference type="EMBL" id="BAN03694.1"/>
    </source>
</evidence>
<comment type="catalytic activity">
    <reaction evidence="9 11">
        <text>L-aspartyl-tRNA(Asn) + L-glutamine + ATP + H2O = L-asparaginyl-tRNA(Asn) + L-glutamate + ADP + phosphate + 2 H(+)</text>
        <dbReference type="Rhea" id="RHEA:14513"/>
        <dbReference type="Rhea" id="RHEA-COMP:9674"/>
        <dbReference type="Rhea" id="RHEA-COMP:9677"/>
        <dbReference type="ChEBI" id="CHEBI:15377"/>
        <dbReference type="ChEBI" id="CHEBI:15378"/>
        <dbReference type="ChEBI" id="CHEBI:29985"/>
        <dbReference type="ChEBI" id="CHEBI:30616"/>
        <dbReference type="ChEBI" id="CHEBI:43474"/>
        <dbReference type="ChEBI" id="CHEBI:58359"/>
        <dbReference type="ChEBI" id="CHEBI:78515"/>
        <dbReference type="ChEBI" id="CHEBI:78516"/>
        <dbReference type="ChEBI" id="CHEBI:456216"/>
    </reaction>
</comment>
<dbReference type="NCBIfam" id="NF004012">
    <property type="entry name" value="PRK05477.1-2"/>
    <property type="match status" value="1"/>
</dbReference>
<sequence length="489" mass="53040">MSIVYANDDGYFPSNDEHEKWMHDGYEMVVGLEVHVELATATKLFSASPNRFGDEPNTNIDPVTLGLPGALPVLNRQAVELAMRLGLALNCRVQKSTFARKNYFYPDMPKAYQISQYDEPITADGWLDLPDGFRVGIERGHLEEDTGKSTHVGGTGGRIHGSDYSLIDFNRAGVPLVEVVSRPDIRHPEQAKAYVSELRAILVAIGASDAKMEEGSMRVDANVSVRKPGADFGTRCEIKNVNSVRSVGRAIEYEAKRQILLIESGEKVVQQTRHWDENDGKTHTLRSKEDADDYRYFREPDLVVVDPDPEWIERVRAALPVLPAERRRLLAEAAGVATDSEAVMVVVERGQDSYVLEVAKLGGDAAIALKHVKELAEAGDIPAVDMAELTTMESSGALTATQAKQVVAEMVESGGTAADIAAAKGFEAMDTSELEAMVDAAIAEQPDAWEKFCAGEGKAMGALVGAVMKASKGQADGKAVTALLNQKKP</sequence>
<dbReference type="Pfam" id="PF02637">
    <property type="entry name" value="GatB_Yqey"/>
    <property type="match status" value="1"/>
</dbReference>
<dbReference type="GO" id="GO:0050567">
    <property type="term" value="F:glutaminyl-tRNA synthase (glutamine-hydrolyzing) activity"/>
    <property type="evidence" value="ECO:0007669"/>
    <property type="project" value="UniProtKB-UniRule"/>
</dbReference>
<dbReference type="NCBIfam" id="NF004014">
    <property type="entry name" value="PRK05477.1-4"/>
    <property type="match status" value="1"/>
</dbReference>
<comment type="subunit">
    <text evidence="2 11">Heterotrimer of A, B and C subunits.</text>
</comment>
<comment type="function">
    <text evidence="8 11">Allows the formation of correctly charged Asn-tRNA(Asn) or Gln-tRNA(Gln) through the transamidation of misacylated Asp-tRNA(Asn) or Glu-tRNA(Gln) in organisms which lack either or both of asparaginyl-tRNA or glutaminyl-tRNA synthetases. The reaction takes place in the presence of glutamine and ATP through an activated phospho-Asp-tRNA(Asn) or phospho-Glu-tRNA(Gln).</text>
</comment>
<evidence type="ECO:0000256" key="7">
    <source>
        <dbReference type="ARBA" id="ARBA00022917"/>
    </source>
</evidence>
<keyword evidence="7 11" id="KW-0648">Protein biosynthesis</keyword>
<dbReference type="EC" id="6.3.5.-" evidence="11"/>
<name>A0A6C7E7Q3_ILUCY</name>
<evidence type="ECO:0000259" key="12">
    <source>
        <dbReference type="SMART" id="SM00845"/>
    </source>
</evidence>
<dbReference type="SMART" id="SM00845">
    <property type="entry name" value="GatB_Yqey"/>
    <property type="match status" value="1"/>
</dbReference>
<dbReference type="InterPro" id="IPR018027">
    <property type="entry name" value="Asn/Gln_amidotransferase"/>
</dbReference>
<dbReference type="PROSITE" id="PS01234">
    <property type="entry name" value="GATB"/>
    <property type="match status" value="1"/>
</dbReference>
<evidence type="ECO:0000256" key="1">
    <source>
        <dbReference type="ARBA" id="ARBA00005306"/>
    </source>
</evidence>
<dbReference type="SUPFAM" id="SSF55931">
    <property type="entry name" value="Glutamine synthetase/guanido kinase"/>
    <property type="match status" value="1"/>
</dbReference>
<keyword evidence="13" id="KW-0808">Transferase</keyword>
<dbReference type="InterPro" id="IPR014746">
    <property type="entry name" value="Gln_synth/guanido_kin_cat_dom"/>
</dbReference>
<dbReference type="NCBIfam" id="TIGR00133">
    <property type="entry name" value="gatB"/>
    <property type="match status" value="1"/>
</dbReference>
<dbReference type="EMBL" id="AP012057">
    <property type="protein sequence ID" value="BAN03694.1"/>
    <property type="molecule type" value="Genomic_DNA"/>
</dbReference>
<dbReference type="InterPro" id="IPR017959">
    <property type="entry name" value="Asn/Gln-tRNA_amidoTrfase_suB/E"/>
</dbReference>
<evidence type="ECO:0000256" key="8">
    <source>
        <dbReference type="ARBA" id="ARBA00024799"/>
    </source>
</evidence>
<dbReference type="Pfam" id="PF02934">
    <property type="entry name" value="GatB_N"/>
    <property type="match status" value="1"/>
</dbReference>
<dbReference type="InterPro" id="IPR004413">
    <property type="entry name" value="GatB"/>
</dbReference>
<keyword evidence="5 11" id="KW-0547">Nucleotide-binding</keyword>
<dbReference type="InterPro" id="IPR003789">
    <property type="entry name" value="Asn/Gln_tRNA_amidoTrase-B-like"/>
</dbReference>
<dbReference type="PANTHER" id="PTHR11659">
    <property type="entry name" value="GLUTAMYL-TRNA GLN AMIDOTRANSFERASE SUBUNIT B MITOCHONDRIAL AND PROKARYOTIC PET112-RELATED"/>
    <property type="match status" value="1"/>
</dbReference>
<dbReference type="InterPro" id="IPR006075">
    <property type="entry name" value="Asn/Gln-tRNA_Trfase_suB/E_cat"/>
</dbReference>